<dbReference type="NCBIfam" id="TIGR03534">
    <property type="entry name" value="RF_mod_PrmC"/>
    <property type="match status" value="1"/>
</dbReference>
<keyword evidence="2 8" id="KW-0489">Methyltransferase</keyword>
<dbReference type="InterPro" id="IPR050320">
    <property type="entry name" value="N5-glutamine_MTase"/>
</dbReference>
<dbReference type="EMBL" id="WBVQ01000001">
    <property type="protein sequence ID" value="KAB2817768.1"/>
    <property type="molecule type" value="Genomic_DNA"/>
</dbReference>
<gene>
    <name evidence="8" type="primary">prmC</name>
    <name evidence="8" type="ORF">F8C82_05010</name>
</gene>
<sequence length="313" mass="35705">MQYLVLSTFCVCADKRCLAIFASDRYRLTYLCAMTTREFTNQWISALSERYDSREASEILRVWLEDSAGISRSRWMLMDVVPEDLAYADLLERLKAGEPIQYITGVAFFSDLLFNVNPSVLIPRPETEDLVNLLRDYTPRGASVLDIGTGSGCIPISLAKMRSDLQVWGLDFSKPALEVAATNAEKMQVKCTFIEMDILSEWPEINYDIIVSNPPYIEDKERDSMSGHVVDYEPSSALFVPNEQPLLFYSRIMESAYNHCDQLWFECHIDHVEEVAQQMVATGYDKVTTYPDITGRLRFVSGISNPILHRESN</sequence>
<dbReference type="PANTHER" id="PTHR18895">
    <property type="entry name" value="HEMK METHYLTRANSFERASE"/>
    <property type="match status" value="1"/>
</dbReference>
<feature type="domain" description="Release factor glutamine methyltransferase N-terminal" evidence="7">
    <location>
        <begin position="41"/>
        <end position="105"/>
    </location>
</feature>
<evidence type="ECO:0000256" key="3">
    <source>
        <dbReference type="ARBA" id="ARBA00022679"/>
    </source>
</evidence>
<comment type="catalytic activity">
    <reaction evidence="5">
        <text>L-glutaminyl-[peptide chain release factor] + S-adenosyl-L-methionine = N(5)-methyl-L-glutaminyl-[peptide chain release factor] + S-adenosyl-L-homocysteine + H(+)</text>
        <dbReference type="Rhea" id="RHEA:42896"/>
        <dbReference type="Rhea" id="RHEA-COMP:10271"/>
        <dbReference type="Rhea" id="RHEA-COMP:10272"/>
        <dbReference type="ChEBI" id="CHEBI:15378"/>
        <dbReference type="ChEBI" id="CHEBI:30011"/>
        <dbReference type="ChEBI" id="CHEBI:57856"/>
        <dbReference type="ChEBI" id="CHEBI:59789"/>
        <dbReference type="ChEBI" id="CHEBI:61891"/>
        <dbReference type="EC" id="2.1.1.297"/>
    </reaction>
</comment>
<dbReference type="EC" id="2.1.1.297" evidence="1"/>
<organism evidence="8 9">
    <name type="scientific">Phaeocystidibacter marisrubri</name>
    <dbReference type="NCBI Taxonomy" id="1577780"/>
    <lineage>
        <taxon>Bacteria</taxon>
        <taxon>Pseudomonadati</taxon>
        <taxon>Bacteroidota</taxon>
        <taxon>Flavobacteriia</taxon>
        <taxon>Flavobacteriales</taxon>
        <taxon>Phaeocystidibacteraceae</taxon>
        <taxon>Phaeocystidibacter</taxon>
    </lineage>
</organism>
<evidence type="ECO:0000256" key="2">
    <source>
        <dbReference type="ARBA" id="ARBA00022603"/>
    </source>
</evidence>
<name>A0A6L3ZJM8_9FLAO</name>
<dbReference type="Gene3D" id="1.10.8.10">
    <property type="entry name" value="DNA helicase RuvA subunit, C-terminal domain"/>
    <property type="match status" value="1"/>
</dbReference>
<dbReference type="Gene3D" id="3.40.50.150">
    <property type="entry name" value="Vaccinia Virus protein VP39"/>
    <property type="match status" value="1"/>
</dbReference>
<keyword evidence="4" id="KW-0949">S-adenosyl-L-methionine</keyword>
<dbReference type="InterPro" id="IPR007848">
    <property type="entry name" value="Small_mtfrase_dom"/>
</dbReference>
<dbReference type="InterPro" id="IPR002052">
    <property type="entry name" value="DNA_methylase_N6_adenine_CS"/>
</dbReference>
<evidence type="ECO:0000313" key="8">
    <source>
        <dbReference type="EMBL" id="KAB2817768.1"/>
    </source>
</evidence>
<dbReference type="Pfam" id="PF17827">
    <property type="entry name" value="PrmC_N"/>
    <property type="match status" value="1"/>
</dbReference>
<evidence type="ECO:0000259" key="7">
    <source>
        <dbReference type="Pfam" id="PF17827"/>
    </source>
</evidence>
<dbReference type="InterPro" id="IPR004556">
    <property type="entry name" value="HemK-like"/>
</dbReference>
<dbReference type="PROSITE" id="PS00092">
    <property type="entry name" value="N6_MTASE"/>
    <property type="match status" value="1"/>
</dbReference>
<evidence type="ECO:0000313" key="9">
    <source>
        <dbReference type="Proteomes" id="UP000484164"/>
    </source>
</evidence>
<evidence type="ECO:0000256" key="5">
    <source>
        <dbReference type="ARBA" id="ARBA00048391"/>
    </source>
</evidence>
<dbReference type="NCBIfam" id="TIGR00536">
    <property type="entry name" value="hemK_fam"/>
    <property type="match status" value="1"/>
</dbReference>
<dbReference type="Proteomes" id="UP000484164">
    <property type="component" value="Unassembled WGS sequence"/>
</dbReference>
<evidence type="ECO:0000256" key="4">
    <source>
        <dbReference type="ARBA" id="ARBA00022691"/>
    </source>
</evidence>
<dbReference type="InterPro" id="IPR029063">
    <property type="entry name" value="SAM-dependent_MTases_sf"/>
</dbReference>
<dbReference type="InterPro" id="IPR019874">
    <property type="entry name" value="RF_methyltr_PrmC"/>
</dbReference>
<reference evidence="8 9" key="1">
    <citation type="submission" date="2019-10" db="EMBL/GenBank/DDBJ databases">
        <title>Genome sequence of Phaeocystidibacter marisrubri JCM30614 (type strain).</title>
        <authorList>
            <person name="Bowman J.P."/>
        </authorList>
    </citation>
    <scope>NUCLEOTIDE SEQUENCE [LARGE SCALE GENOMIC DNA]</scope>
    <source>
        <strain evidence="8 9">JCM 30614</strain>
    </source>
</reference>
<dbReference type="GO" id="GO:0102559">
    <property type="term" value="F:peptide chain release factor N(5)-glutamine methyltransferase activity"/>
    <property type="evidence" value="ECO:0007669"/>
    <property type="project" value="UniProtKB-EC"/>
</dbReference>
<protein>
    <recommendedName>
        <fullName evidence="1">peptide chain release factor N(5)-glutamine methyltransferase</fullName>
        <ecNumber evidence="1">2.1.1.297</ecNumber>
    </recommendedName>
</protein>
<evidence type="ECO:0000259" key="6">
    <source>
        <dbReference type="Pfam" id="PF05175"/>
    </source>
</evidence>
<keyword evidence="9" id="KW-1185">Reference proteome</keyword>
<dbReference type="GO" id="GO:0003676">
    <property type="term" value="F:nucleic acid binding"/>
    <property type="evidence" value="ECO:0007669"/>
    <property type="project" value="InterPro"/>
</dbReference>
<dbReference type="SUPFAM" id="SSF53335">
    <property type="entry name" value="S-adenosyl-L-methionine-dependent methyltransferases"/>
    <property type="match status" value="1"/>
</dbReference>
<dbReference type="Pfam" id="PF05175">
    <property type="entry name" value="MTS"/>
    <property type="match status" value="1"/>
</dbReference>
<feature type="domain" description="Methyltransferase small" evidence="6">
    <location>
        <begin position="134"/>
        <end position="223"/>
    </location>
</feature>
<comment type="caution">
    <text evidence="8">The sequence shown here is derived from an EMBL/GenBank/DDBJ whole genome shotgun (WGS) entry which is preliminary data.</text>
</comment>
<dbReference type="OrthoDB" id="9800643at2"/>
<dbReference type="PANTHER" id="PTHR18895:SF74">
    <property type="entry name" value="MTRF1L RELEASE FACTOR GLUTAMINE METHYLTRANSFERASE"/>
    <property type="match status" value="1"/>
</dbReference>
<dbReference type="GO" id="GO:0032259">
    <property type="term" value="P:methylation"/>
    <property type="evidence" value="ECO:0007669"/>
    <property type="project" value="UniProtKB-KW"/>
</dbReference>
<dbReference type="InterPro" id="IPR040758">
    <property type="entry name" value="PrmC_N"/>
</dbReference>
<dbReference type="AlphaFoldDB" id="A0A6L3ZJM8"/>
<proteinExistence type="predicted"/>
<evidence type="ECO:0000256" key="1">
    <source>
        <dbReference type="ARBA" id="ARBA00012771"/>
    </source>
</evidence>
<dbReference type="CDD" id="cd02440">
    <property type="entry name" value="AdoMet_MTases"/>
    <property type="match status" value="1"/>
</dbReference>
<keyword evidence="3 8" id="KW-0808">Transferase</keyword>
<accession>A0A6L3ZJM8</accession>